<evidence type="ECO:0000313" key="3">
    <source>
        <dbReference type="Proteomes" id="UP001583186"/>
    </source>
</evidence>
<protein>
    <recommendedName>
        <fullName evidence="4">Beta/gamma crystallin 'Greek key' domain-containing protein</fullName>
    </recommendedName>
</protein>
<dbReference type="Gene3D" id="2.60.20.10">
    <property type="entry name" value="Crystallins"/>
    <property type="match status" value="1"/>
</dbReference>
<feature type="signal peptide" evidence="1">
    <location>
        <begin position="1"/>
        <end position="16"/>
    </location>
</feature>
<evidence type="ECO:0000256" key="1">
    <source>
        <dbReference type="SAM" id="SignalP"/>
    </source>
</evidence>
<dbReference type="Proteomes" id="UP001583186">
    <property type="component" value="Unassembled WGS sequence"/>
</dbReference>
<organism evidence="2 3">
    <name type="scientific">Sporothrix stenoceras</name>
    <dbReference type="NCBI Taxonomy" id="5173"/>
    <lineage>
        <taxon>Eukaryota</taxon>
        <taxon>Fungi</taxon>
        <taxon>Dikarya</taxon>
        <taxon>Ascomycota</taxon>
        <taxon>Pezizomycotina</taxon>
        <taxon>Sordariomycetes</taxon>
        <taxon>Sordariomycetidae</taxon>
        <taxon>Ophiostomatales</taxon>
        <taxon>Ophiostomataceae</taxon>
        <taxon>Sporothrix</taxon>
    </lineage>
</organism>
<comment type="caution">
    <text evidence="2">The sequence shown here is derived from an EMBL/GenBank/DDBJ whole genome shotgun (WGS) entry which is preliminary data.</text>
</comment>
<reference evidence="2 3" key="1">
    <citation type="journal article" date="2024" name="IMA Fungus">
        <title>IMA Genome - F19 : A genome assembly and annotation guide to empower mycologists, including annotated draft genome sequences of Ceratocystis pirilliformis, Diaporthe australafricana, Fusarium ophioides, Paecilomyces lecythidis, and Sporothrix stenoceras.</title>
        <authorList>
            <person name="Aylward J."/>
            <person name="Wilson A.M."/>
            <person name="Visagie C.M."/>
            <person name="Spraker J."/>
            <person name="Barnes I."/>
            <person name="Buitendag C."/>
            <person name="Ceriani C."/>
            <person name="Del Mar Angel L."/>
            <person name="du Plessis D."/>
            <person name="Fuchs T."/>
            <person name="Gasser K."/>
            <person name="Kramer D."/>
            <person name="Li W."/>
            <person name="Munsamy K."/>
            <person name="Piso A."/>
            <person name="Price J.L."/>
            <person name="Sonnekus B."/>
            <person name="Thomas C."/>
            <person name="van der Nest A."/>
            <person name="van Dijk A."/>
            <person name="van Heerden A."/>
            <person name="van Vuuren N."/>
            <person name="Yilmaz N."/>
            <person name="Duong T.A."/>
            <person name="van der Merwe N.A."/>
            <person name="Wingfield M.J."/>
            <person name="Wingfield B.D."/>
        </authorList>
    </citation>
    <scope>NUCLEOTIDE SEQUENCE [LARGE SCALE GENOMIC DNA]</scope>
    <source>
        <strain evidence="2 3">CMW 5346</strain>
    </source>
</reference>
<keyword evidence="3" id="KW-1185">Reference proteome</keyword>
<feature type="chain" id="PRO_5047286656" description="Beta/gamma crystallin 'Greek key' domain-containing protein" evidence="1">
    <location>
        <begin position="17"/>
        <end position="119"/>
    </location>
</feature>
<keyword evidence="1" id="KW-0732">Signal</keyword>
<dbReference type="EMBL" id="JAWCUI010000038">
    <property type="protein sequence ID" value="KAL1893356.1"/>
    <property type="molecule type" value="Genomic_DNA"/>
</dbReference>
<name>A0ABR3YYC5_9PEZI</name>
<proteinExistence type="predicted"/>
<evidence type="ECO:0008006" key="4">
    <source>
        <dbReference type="Google" id="ProtNLM"/>
    </source>
</evidence>
<accession>A0ABR3YYC5</accession>
<gene>
    <name evidence="2" type="ORF">Sste5346_006534</name>
</gene>
<sequence length="119" mass="13148">MKPTTILLTFLGIAAAMPDPATESTDAVAGASRRRRLEITFCRIENFEDCDIIQAAEHDLCNAVPASLNDRIRSISFHGADQCTFYNDVGCTGRSFTDAGSVPEVHKKFRDRISSYRCT</sequence>
<evidence type="ECO:0000313" key="2">
    <source>
        <dbReference type="EMBL" id="KAL1893356.1"/>
    </source>
</evidence>